<dbReference type="OrthoDB" id="6022258at2759"/>
<evidence type="ECO:0000313" key="2">
    <source>
        <dbReference type="Proteomes" id="UP000410492"/>
    </source>
</evidence>
<dbReference type="AlphaFoldDB" id="A0A653CP77"/>
<accession>A0A653CP77</accession>
<sequence length="388" mass="44291">SELVVTKVKAEENFIFDSKVKQWKSLSTGPVCYTVGYSDSNITVLVSTLNVTANGFSISNFSIDLQRTPTDIELLSIRINSTTETIVIVSFSESPQIVWYWMKKDELKAFWSWKLESKAVTLLKVFKIRGQYTISFVSEDNNETALSLYGFAIKENGRKLDRWFVHSIILDEPTSSIAFNNIGNTYLISVPQTRSNFVQVYKLLESGLHPYRRIQSNNVKSVTSFEIIFRSFIAVDGQSAGIFEFLERDLVRRNVTNSNLHGIRYWLPVPVDTLRDEVILFAEREVDHGTHKAFGVEIITYNGVRFEEHEDVPCHHFGEKTNWLECLSATEGMLGSGYVAVGDLIGLIVPRIQEEKALLFTVNIAIRAIDNPKKKDMDYYRKLRGELE</sequence>
<feature type="non-terminal residue" evidence="1">
    <location>
        <position position="388"/>
    </location>
</feature>
<keyword evidence="2" id="KW-1185">Reference proteome</keyword>
<organism evidence="1 2">
    <name type="scientific">Callosobruchus maculatus</name>
    <name type="common">Southern cowpea weevil</name>
    <name type="synonym">Pulse bruchid</name>
    <dbReference type="NCBI Taxonomy" id="64391"/>
    <lineage>
        <taxon>Eukaryota</taxon>
        <taxon>Metazoa</taxon>
        <taxon>Ecdysozoa</taxon>
        <taxon>Arthropoda</taxon>
        <taxon>Hexapoda</taxon>
        <taxon>Insecta</taxon>
        <taxon>Pterygota</taxon>
        <taxon>Neoptera</taxon>
        <taxon>Endopterygota</taxon>
        <taxon>Coleoptera</taxon>
        <taxon>Polyphaga</taxon>
        <taxon>Cucujiformia</taxon>
        <taxon>Chrysomeloidea</taxon>
        <taxon>Chrysomelidae</taxon>
        <taxon>Bruchinae</taxon>
        <taxon>Bruchini</taxon>
        <taxon>Callosobruchus</taxon>
    </lineage>
</organism>
<feature type="non-terminal residue" evidence="1">
    <location>
        <position position="1"/>
    </location>
</feature>
<gene>
    <name evidence="1" type="ORF">CALMAC_LOCUS10673</name>
</gene>
<reference evidence="1 2" key="1">
    <citation type="submission" date="2019-01" db="EMBL/GenBank/DDBJ databases">
        <authorList>
            <person name="Sayadi A."/>
        </authorList>
    </citation>
    <scope>NUCLEOTIDE SEQUENCE [LARGE SCALE GENOMIC DNA]</scope>
</reference>
<dbReference type="Proteomes" id="UP000410492">
    <property type="component" value="Unassembled WGS sequence"/>
</dbReference>
<protein>
    <submittedName>
        <fullName evidence="1">Uncharacterized protein</fullName>
    </submittedName>
</protein>
<proteinExistence type="predicted"/>
<name>A0A653CP77_CALMS</name>
<evidence type="ECO:0000313" key="1">
    <source>
        <dbReference type="EMBL" id="VEN49612.1"/>
    </source>
</evidence>
<dbReference type="EMBL" id="CAACVG010008391">
    <property type="protein sequence ID" value="VEN49612.1"/>
    <property type="molecule type" value="Genomic_DNA"/>
</dbReference>